<evidence type="ECO:0000256" key="7">
    <source>
        <dbReference type="ARBA" id="ARBA00023170"/>
    </source>
</evidence>
<reference evidence="14" key="2">
    <citation type="journal article" date="2007" name="PLoS Biol.">
        <title>Survey sequencing and comparative analysis of the elephant shark (Callorhinchus milii) genome.</title>
        <authorList>
            <person name="Venkatesh B."/>
            <person name="Kirkness E.F."/>
            <person name="Loh Y.H."/>
            <person name="Halpern A.L."/>
            <person name="Lee A.P."/>
            <person name="Johnson J."/>
            <person name="Dandona N."/>
            <person name="Viswanathan L.D."/>
            <person name="Tay A."/>
            <person name="Venter J.C."/>
            <person name="Strausberg R.L."/>
            <person name="Brenner S."/>
        </authorList>
    </citation>
    <scope>NUCLEOTIDE SEQUENCE [LARGE SCALE GENOMIC DNA]</scope>
</reference>
<keyword evidence="7" id="KW-0675">Receptor</keyword>
<evidence type="ECO:0000256" key="1">
    <source>
        <dbReference type="ARBA" id="ARBA00004479"/>
    </source>
</evidence>
<dbReference type="SUPFAM" id="SSF49265">
    <property type="entry name" value="Fibronectin type III"/>
    <property type="match status" value="2"/>
</dbReference>
<dbReference type="CDD" id="cd00063">
    <property type="entry name" value="FN3"/>
    <property type="match status" value="1"/>
</dbReference>
<dbReference type="InterPro" id="IPR015321">
    <property type="entry name" value="TypeI_recpt_CBD"/>
</dbReference>
<dbReference type="GeneTree" id="ENSGT00940000164309"/>
<comment type="similarity">
    <text evidence="2">Belongs to the type I cytokine receptor family. Type 5 subfamily.</text>
</comment>
<keyword evidence="14" id="KW-1185">Reference proteome</keyword>
<dbReference type="AlphaFoldDB" id="A0A4W3JLK0"/>
<keyword evidence="6 10" id="KW-0472">Membrane</keyword>
<dbReference type="PANTHER" id="PTHR23037:SF47">
    <property type="entry name" value="INTERLEUKIN 2 RECEPTOR SUBUNIT GAMMA"/>
    <property type="match status" value="1"/>
</dbReference>
<reference evidence="13" key="5">
    <citation type="submission" date="2025-09" db="UniProtKB">
        <authorList>
            <consortium name="Ensembl"/>
        </authorList>
    </citation>
    <scope>IDENTIFICATION</scope>
</reference>
<comment type="subcellular location">
    <subcellularLocation>
        <location evidence="1">Membrane</location>
        <topology evidence="1">Single-pass type I membrane protein</topology>
    </subcellularLocation>
</comment>
<evidence type="ECO:0000256" key="10">
    <source>
        <dbReference type="SAM" id="Phobius"/>
    </source>
</evidence>
<keyword evidence="8" id="KW-0325">Glycoprotein</keyword>
<evidence type="ECO:0000313" key="14">
    <source>
        <dbReference type="Proteomes" id="UP000314986"/>
    </source>
</evidence>
<evidence type="ECO:0000259" key="11">
    <source>
        <dbReference type="Pfam" id="PF09240"/>
    </source>
</evidence>
<dbReference type="PANTHER" id="PTHR23037">
    <property type="entry name" value="CYTOKINE RECEPTOR"/>
    <property type="match status" value="1"/>
</dbReference>
<keyword evidence="4" id="KW-0732">Signal</keyword>
<dbReference type="Proteomes" id="UP000314986">
    <property type="component" value="Unassembled WGS sequence"/>
</dbReference>
<evidence type="ECO:0000256" key="4">
    <source>
        <dbReference type="ARBA" id="ARBA00022729"/>
    </source>
</evidence>
<dbReference type="STRING" id="7868.ENSCMIP00000038908"/>
<dbReference type="InParanoid" id="A0A4W3JLK0"/>
<dbReference type="InterPro" id="IPR003961">
    <property type="entry name" value="FN3_dom"/>
</dbReference>
<sequence length="462" mass="52863">KRCANRLTIRFLLTARQREACGERKLMDVANLTCIYHDEVYLNCTWKRDKEAQSGINTRFYYWLSDPEEHKKTCAVHSVNKSLTCKLRRKIINSNNSLCMYIRASNGFTILSPTCFLLQGHRVLTPEDPNTTDLECTSFKGTLTCKLEQVITSFHYLLFSRSPRQAANWKQCSNYLQSQSLNVGCHVERTEMQGCRATYVYAMDSNNFTLVEPQIITLRDIDSHGSGKEKISVSWNVTKNQQAKRLEFEVQYQSNKDSSWRVGTFTIILQGIDLKKCYLFRVRSKVNSLNAHTSYWSEWTPTLMWKNNTELGISTSLFYLIIIPVAILDFGILICVIYNFKKIKALFLPEIPDPKRVFVNLYEEHNGNFQEWIGSSKEPSYTLQPSYSEVECVIDEVPERREKGQADGEESLGDKPGSVALDVDGETREGAGSAKEAVAEVDVIGAIDMSKLIMNENMYVRL</sequence>
<protein>
    <submittedName>
        <fullName evidence="13">Uncharacterized protein</fullName>
    </submittedName>
</protein>
<feature type="region of interest" description="Disordered" evidence="9">
    <location>
        <begin position="402"/>
        <end position="433"/>
    </location>
</feature>
<dbReference type="GO" id="GO:0009897">
    <property type="term" value="C:external side of plasma membrane"/>
    <property type="evidence" value="ECO:0007669"/>
    <property type="project" value="TreeGrafter"/>
</dbReference>
<evidence type="ECO:0000256" key="5">
    <source>
        <dbReference type="ARBA" id="ARBA00022989"/>
    </source>
</evidence>
<dbReference type="Pfam" id="PF09240">
    <property type="entry name" value="IL6Ra-bind"/>
    <property type="match status" value="1"/>
</dbReference>
<evidence type="ECO:0000256" key="2">
    <source>
        <dbReference type="ARBA" id="ARBA00008159"/>
    </source>
</evidence>
<feature type="domain" description="Type I cytokine receptor cytokine-binding" evidence="11">
    <location>
        <begin position="31"/>
        <end position="106"/>
    </location>
</feature>
<dbReference type="Ensembl" id="ENSCMIT00000039464.1">
    <property type="protein sequence ID" value="ENSCMIP00000038908.1"/>
    <property type="gene ID" value="ENSCMIG00000016326.1"/>
</dbReference>
<dbReference type="GO" id="GO:0004896">
    <property type="term" value="F:cytokine receptor activity"/>
    <property type="evidence" value="ECO:0007669"/>
    <property type="project" value="TreeGrafter"/>
</dbReference>
<reference evidence="13" key="4">
    <citation type="submission" date="2025-08" db="UniProtKB">
        <authorList>
            <consortium name="Ensembl"/>
        </authorList>
    </citation>
    <scope>IDENTIFICATION</scope>
</reference>
<dbReference type="InterPro" id="IPR013783">
    <property type="entry name" value="Ig-like_fold"/>
</dbReference>
<dbReference type="Pfam" id="PF21605">
    <property type="entry name" value="CRLF2-like_D2"/>
    <property type="match status" value="1"/>
</dbReference>
<dbReference type="Gene3D" id="2.60.40.10">
    <property type="entry name" value="Immunoglobulins"/>
    <property type="match status" value="3"/>
</dbReference>
<keyword evidence="5 10" id="KW-1133">Transmembrane helix</keyword>
<feature type="transmembrane region" description="Helical" evidence="10">
    <location>
        <begin position="317"/>
        <end position="340"/>
    </location>
</feature>
<evidence type="ECO:0000256" key="8">
    <source>
        <dbReference type="ARBA" id="ARBA00023180"/>
    </source>
</evidence>
<dbReference type="InterPro" id="IPR036116">
    <property type="entry name" value="FN3_sf"/>
</dbReference>
<accession>A0A4W3JLK0</accession>
<organism evidence="13 14">
    <name type="scientific">Callorhinchus milii</name>
    <name type="common">Ghost shark</name>
    <dbReference type="NCBI Taxonomy" id="7868"/>
    <lineage>
        <taxon>Eukaryota</taxon>
        <taxon>Metazoa</taxon>
        <taxon>Chordata</taxon>
        <taxon>Craniata</taxon>
        <taxon>Vertebrata</taxon>
        <taxon>Chondrichthyes</taxon>
        <taxon>Holocephali</taxon>
        <taxon>Chimaeriformes</taxon>
        <taxon>Callorhinchidae</taxon>
        <taxon>Callorhinchus</taxon>
    </lineage>
</organism>
<dbReference type="InterPro" id="IPR048648">
    <property type="entry name" value="CRLF2-like_D2"/>
</dbReference>
<evidence type="ECO:0000259" key="12">
    <source>
        <dbReference type="Pfam" id="PF21605"/>
    </source>
</evidence>
<keyword evidence="3 10" id="KW-0812">Transmembrane</keyword>
<proteinExistence type="inferred from homology"/>
<evidence type="ECO:0000256" key="9">
    <source>
        <dbReference type="SAM" id="MobiDB-lite"/>
    </source>
</evidence>
<reference evidence="14" key="1">
    <citation type="journal article" date="2006" name="Science">
        <title>Ancient noncoding elements conserved in the human genome.</title>
        <authorList>
            <person name="Venkatesh B."/>
            <person name="Kirkness E.F."/>
            <person name="Loh Y.H."/>
            <person name="Halpern A.L."/>
            <person name="Lee A.P."/>
            <person name="Johnson J."/>
            <person name="Dandona N."/>
            <person name="Viswanathan L.D."/>
            <person name="Tay A."/>
            <person name="Venter J.C."/>
            <person name="Strausberg R.L."/>
            <person name="Brenner S."/>
        </authorList>
    </citation>
    <scope>NUCLEOTIDE SEQUENCE [LARGE SCALE GENOMIC DNA]</scope>
</reference>
<evidence type="ECO:0000256" key="6">
    <source>
        <dbReference type="ARBA" id="ARBA00023136"/>
    </source>
</evidence>
<reference evidence="14" key="3">
    <citation type="journal article" date="2014" name="Nature">
        <title>Elephant shark genome provides unique insights into gnathostome evolution.</title>
        <authorList>
            <consortium name="International Elephant Shark Genome Sequencing Consortium"/>
            <person name="Venkatesh B."/>
            <person name="Lee A.P."/>
            <person name="Ravi V."/>
            <person name="Maurya A.K."/>
            <person name="Lian M.M."/>
            <person name="Swann J.B."/>
            <person name="Ohta Y."/>
            <person name="Flajnik M.F."/>
            <person name="Sutoh Y."/>
            <person name="Kasahara M."/>
            <person name="Hoon S."/>
            <person name="Gangu V."/>
            <person name="Roy S.W."/>
            <person name="Irimia M."/>
            <person name="Korzh V."/>
            <person name="Kondrychyn I."/>
            <person name="Lim Z.W."/>
            <person name="Tay B.H."/>
            <person name="Tohari S."/>
            <person name="Kong K.W."/>
            <person name="Ho S."/>
            <person name="Lorente-Galdos B."/>
            <person name="Quilez J."/>
            <person name="Marques-Bonet T."/>
            <person name="Raney B.J."/>
            <person name="Ingham P.W."/>
            <person name="Tay A."/>
            <person name="Hillier L.W."/>
            <person name="Minx P."/>
            <person name="Boehm T."/>
            <person name="Wilson R.K."/>
            <person name="Brenner S."/>
            <person name="Warren W.C."/>
        </authorList>
    </citation>
    <scope>NUCLEOTIDE SEQUENCE [LARGE SCALE GENOMIC DNA]</scope>
</reference>
<feature type="domain" description="Cytokine receptor-like factor 2-like D2" evidence="12">
    <location>
        <begin position="228"/>
        <end position="307"/>
    </location>
</feature>
<evidence type="ECO:0000256" key="3">
    <source>
        <dbReference type="ARBA" id="ARBA00022692"/>
    </source>
</evidence>
<name>A0A4W3JLK0_CALMI</name>
<evidence type="ECO:0000313" key="13">
    <source>
        <dbReference type="Ensembl" id="ENSCMIP00000038908.1"/>
    </source>
</evidence>